<comment type="subcellular location">
    <subcellularLocation>
        <location evidence="1 10">Endoplasmic reticulum membrane</location>
        <topology evidence="1 10">Single-pass membrane protein</topology>
    </subcellularLocation>
</comment>
<evidence type="ECO:0000256" key="7">
    <source>
        <dbReference type="ARBA" id="ARBA00022989"/>
    </source>
</evidence>
<evidence type="ECO:0000256" key="6">
    <source>
        <dbReference type="ARBA" id="ARBA00022824"/>
    </source>
</evidence>
<reference evidence="12" key="1">
    <citation type="submission" date="2025-08" db="UniProtKB">
        <authorList>
            <consortium name="RefSeq"/>
        </authorList>
    </citation>
    <scope>IDENTIFICATION</scope>
    <source>
        <strain evidence="12">15112-1751.03</strain>
        <tissue evidence="12">Whole Adult</tissue>
    </source>
</reference>
<comment type="similarity">
    <text evidence="3 10">Belongs to the PIGX family.</text>
</comment>
<keyword evidence="7 10" id="KW-1133">Transmembrane helix</keyword>
<comment type="pathway">
    <text evidence="2 10">Glycolipid biosynthesis; glycosylphosphatidylinositol-anchor biosynthesis.</text>
</comment>
<dbReference type="InterPro" id="IPR013233">
    <property type="entry name" value="PIG-X/PBN1"/>
</dbReference>
<evidence type="ECO:0000256" key="8">
    <source>
        <dbReference type="ARBA" id="ARBA00023136"/>
    </source>
</evidence>
<dbReference type="InterPro" id="IPR040039">
    <property type="entry name" value="PIGX"/>
</dbReference>
<dbReference type="AlphaFoldDB" id="A0A6P8XFQ7"/>
<dbReference type="UniPathway" id="UPA00196"/>
<evidence type="ECO:0000256" key="2">
    <source>
        <dbReference type="ARBA" id="ARBA00004687"/>
    </source>
</evidence>
<dbReference type="PANTHER" id="PTHR28650">
    <property type="entry name" value="PHOSPHATIDYLINOSITOL-GLYCAN BIOSYNTHESIS CLASS X PROTEIN"/>
    <property type="match status" value="1"/>
</dbReference>
<feature type="chain" id="PRO_5028522422" description="Phosphatidylinositol-glycan biosynthesis class X protein" evidence="10">
    <location>
        <begin position="26"/>
        <end position="268"/>
    </location>
</feature>
<accession>A0A6P8XFQ7</accession>
<feature type="signal peptide" evidence="10">
    <location>
        <begin position="1"/>
        <end position="25"/>
    </location>
</feature>
<sequence>MMNSTSTVLLLFSFIITLLICNICCESLQRSIVSMEMEKEGMHRNLKYNVQFADSIINVNCEYAILQSLPAAVFISTDELDDLQRLKMLNAIYPKFVDIEAITEKATPFTVLLRGKASTEETITLPIHFRYHAASDKLTAVTVEINTPQLYLNCPINDNHKPIDTELPIKTDKLHCLNRSQCNLEVHEGDSQSPEDCNWLQVTAVDYQLKEPLKAEIPVGNAKGFTPILYVTIILSWVISIWTVLDTQTVPRRIHRSVNELHQKVKVK</sequence>
<protein>
    <recommendedName>
        <fullName evidence="10">Phosphatidylinositol-glycan biosynthesis class X protein</fullName>
    </recommendedName>
</protein>
<dbReference type="OrthoDB" id="5546453at2759"/>
<keyword evidence="10" id="KW-0732">Signal</keyword>
<evidence type="ECO:0000313" key="11">
    <source>
        <dbReference type="Proteomes" id="UP000515160"/>
    </source>
</evidence>
<keyword evidence="4 10" id="KW-0337">GPI-anchor biosynthesis</keyword>
<name>A0A6P8XFQ7_DROAB</name>
<dbReference type="CTD" id="246580"/>
<proteinExistence type="inferred from homology"/>
<dbReference type="RefSeq" id="XP_034111278.1">
    <property type="nucleotide sequence ID" value="XM_034255387.2"/>
</dbReference>
<evidence type="ECO:0000313" key="12">
    <source>
        <dbReference type="RefSeq" id="XP_034111278.1"/>
    </source>
</evidence>
<keyword evidence="5 10" id="KW-0812">Transmembrane</keyword>
<dbReference type="Proteomes" id="UP000515160">
    <property type="component" value="Chromosome 3"/>
</dbReference>
<keyword evidence="6 10" id="KW-0256">Endoplasmic reticulum</keyword>
<dbReference type="GO" id="GO:0005789">
    <property type="term" value="C:endoplasmic reticulum membrane"/>
    <property type="evidence" value="ECO:0007669"/>
    <property type="project" value="UniProtKB-SubCell"/>
</dbReference>
<dbReference type="Pfam" id="PF08320">
    <property type="entry name" value="PIG-X"/>
    <property type="match status" value="1"/>
</dbReference>
<dbReference type="PANTHER" id="PTHR28650:SF1">
    <property type="entry name" value="PHOSPHATIDYLINOSITOL-GLYCAN BIOSYNTHESIS CLASS X PROTEIN"/>
    <property type="match status" value="1"/>
</dbReference>
<keyword evidence="11" id="KW-1185">Reference proteome</keyword>
<evidence type="ECO:0000256" key="3">
    <source>
        <dbReference type="ARBA" id="ARBA00010345"/>
    </source>
</evidence>
<evidence type="ECO:0000256" key="10">
    <source>
        <dbReference type="RuleBase" id="RU366056"/>
    </source>
</evidence>
<dbReference type="GO" id="GO:0006506">
    <property type="term" value="P:GPI anchor biosynthetic process"/>
    <property type="evidence" value="ECO:0007669"/>
    <property type="project" value="UniProtKB-UniPathway"/>
</dbReference>
<evidence type="ECO:0000256" key="9">
    <source>
        <dbReference type="ARBA" id="ARBA00023180"/>
    </source>
</evidence>
<gene>
    <name evidence="12" type="primary">LOC117572527</name>
</gene>
<organism evidence="11 12">
    <name type="scientific">Drosophila albomicans</name>
    <name type="common">Fruit fly</name>
    <dbReference type="NCBI Taxonomy" id="7291"/>
    <lineage>
        <taxon>Eukaryota</taxon>
        <taxon>Metazoa</taxon>
        <taxon>Ecdysozoa</taxon>
        <taxon>Arthropoda</taxon>
        <taxon>Hexapoda</taxon>
        <taxon>Insecta</taxon>
        <taxon>Pterygota</taxon>
        <taxon>Neoptera</taxon>
        <taxon>Endopterygota</taxon>
        <taxon>Diptera</taxon>
        <taxon>Brachycera</taxon>
        <taxon>Muscomorpha</taxon>
        <taxon>Ephydroidea</taxon>
        <taxon>Drosophilidae</taxon>
        <taxon>Drosophila</taxon>
    </lineage>
</organism>
<comment type="function">
    <text evidence="10">Stabilizing subunit of the glycosylphosphatidylinositol-mannosyltransferase I complex which catalyzes the transfer of the first mannose, via an alpha-1,4 bond from a dolichol-phosphate-mannose (Dol-P-Man) to the glucosaminyl acyl phosphatidylinositol (GlcN-(acyl)PI) intermediate to generate alpha-D-Man-(1-&gt;4)-alpha-D-GlcN-(1-&gt;6)-(1-radyl,2-acyl-sn-glycero-3-phospho)-2-acyl-inositol and participates in the sixth step of the glycosylphosphatidylinositol-anchor biosynthesis. Probably acts by stabilizing the mannosyltransferase PIGM.</text>
</comment>
<evidence type="ECO:0000256" key="5">
    <source>
        <dbReference type="ARBA" id="ARBA00022692"/>
    </source>
</evidence>
<dbReference type="GeneID" id="117572527"/>
<feature type="transmembrane region" description="Helical" evidence="10">
    <location>
        <begin position="227"/>
        <end position="245"/>
    </location>
</feature>
<evidence type="ECO:0000256" key="4">
    <source>
        <dbReference type="ARBA" id="ARBA00022502"/>
    </source>
</evidence>
<keyword evidence="9" id="KW-0325">Glycoprotein</keyword>
<evidence type="ECO:0000256" key="1">
    <source>
        <dbReference type="ARBA" id="ARBA00004389"/>
    </source>
</evidence>
<keyword evidence="8 10" id="KW-0472">Membrane</keyword>